<dbReference type="HOGENOM" id="CLU_062870_0_0_1"/>
<dbReference type="EMBL" id="KE148157">
    <property type="protein sequence ID" value="EPE05289.1"/>
    <property type="molecule type" value="Genomic_DNA"/>
</dbReference>
<dbReference type="AlphaFoldDB" id="S3BVM8"/>
<keyword evidence="4" id="KW-1185">Reference proteome</keyword>
<accession>S3BVM8</accession>
<keyword evidence="1" id="KW-0812">Transmembrane</keyword>
<evidence type="ECO:0000256" key="1">
    <source>
        <dbReference type="SAM" id="Phobius"/>
    </source>
</evidence>
<keyword evidence="1" id="KW-0472">Membrane</keyword>
<dbReference type="GO" id="GO:0000030">
    <property type="term" value="F:mannosyltransferase activity"/>
    <property type="evidence" value="ECO:0007669"/>
    <property type="project" value="TreeGrafter"/>
</dbReference>
<keyword evidence="2" id="KW-0732">Signal</keyword>
<feature type="transmembrane region" description="Helical" evidence="1">
    <location>
        <begin position="191"/>
        <end position="209"/>
    </location>
</feature>
<dbReference type="GO" id="GO:0005789">
    <property type="term" value="C:endoplasmic reticulum membrane"/>
    <property type="evidence" value="ECO:0007669"/>
    <property type="project" value="TreeGrafter"/>
</dbReference>
<protein>
    <submittedName>
        <fullName evidence="3">Uncharacterized protein</fullName>
    </submittedName>
</protein>
<name>S3BVM8_OPHP1</name>
<dbReference type="GO" id="GO:0006506">
    <property type="term" value="P:GPI anchor biosynthetic process"/>
    <property type="evidence" value="ECO:0007669"/>
    <property type="project" value="TreeGrafter"/>
</dbReference>
<dbReference type="OMA" id="EVRVCWL"/>
<keyword evidence="1" id="KW-1133">Transmembrane helix</keyword>
<feature type="chain" id="PRO_5004506565" evidence="2">
    <location>
        <begin position="25"/>
        <end position="227"/>
    </location>
</feature>
<gene>
    <name evidence="3" type="ORF">F503_03894</name>
</gene>
<dbReference type="PANTHER" id="PTHR28022">
    <property type="entry name" value="GPI MANNOSYLTRANSFERASE 2 SUBUNIT PGA1"/>
    <property type="match status" value="1"/>
</dbReference>
<dbReference type="InterPro" id="IPR019433">
    <property type="entry name" value="GPI_ManTrfase_II_coact_Pga1"/>
</dbReference>
<dbReference type="VEuPathDB" id="FungiDB:F503_03894"/>
<proteinExistence type="predicted"/>
<feature type="signal peptide" evidence="2">
    <location>
        <begin position="1"/>
        <end position="24"/>
    </location>
</feature>
<evidence type="ECO:0000313" key="3">
    <source>
        <dbReference type="EMBL" id="EPE05289.1"/>
    </source>
</evidence>
<dbReference type="Proteomes" id="UP000016923">
    <property type="component" value="Unassembled WGS sequence"/>
</dbReference>
<dbReference type="OrthoDB" id="3360032at2759"/>
<evidence type="ECO:0000256" key="2">
    <source>
        <dbReference type="SAM" id="SignalP"/>
    </source>
</evidence>
<sequence length="227" mass="24146">MALLGRARGLCLALVLLLCTFVAANVEKAVFVASAGRDLHSVHALGALDLPRLAPDSDRNAWRTFLPALFPWSLGFPQNATTWVRLDGLVPGQRYELRVCWAATQPTEFVVDVYDAEAVLEAPELAAELLAASTPLASGSSSSSSSTQPPTFARIVATADYITVPMSPDVLPVLTDIILDPFLLNILPRSLLPTVAAVLAVAAASAVLARRVVLPQLRQLAAVEKKT</sequence>
<dbReference type="GO" id="GO:0031501">
    <property type="term" value="C:mannosyltransferase complex"/>
    <property type="evidence" value="ECO:0007669"/>
    <property type="project" value="TreeGrafter"/>
</dbReference>
<dbReference type="eggNOG" id="ENOG502S55X">
    <property type="taxonomic scope" value="Eukaryota"/>
</dbReference>
<reference evidence="3 4" key="1">
    <citation type="journal article" date="2013" name="BMC Genomics">
        <title>The genome and transcriptome of the pine saprophyte Ophiostoma piceae, and a comparison with the bark beetle-associated pine pathogen Grosmannia clavigera.</title>
        <authorList>
            <person name="Haridas S."/>
            <person name="Wang Y."/>
            <person name="Lim L."/>
            <person name="Massoumi Alamouti S."/>
            <person name="Jackman S."/>
            <person name="Docking R."/>
            <person name="Robertson G."/>
            <person name="Birol I."/>
            <person name="Bohlmann J."/>
            <person name="Breuil C."/>
        </authorList>
    </citation>
    <scope>NUCLEOTIDE SEQUENCE [LARGE SCALE GENOMIC DNA]</scope>
    <source>
        <strain evidence="3 4">UAMH 11346</strain>
    </source>
</reference>
<dbReference type="PANTHER" id="PTHR28022:SF1">
    <property type="entry name" value="GPI MANNOSYLTRANSFERASE 2 SUBUNIT PGA1"/>
    <property type="match status" value="1"/>
</dbReference>
<organism evidence="3 4">
    <name type="scientific">Ophiostoma piceae (strain UAMH 11346)</name>
    <name type="common">Sap stain fungus</name>
    <dbReference type="NCBI Taxonomy" id="1262450"/>
    <lineage>
        <taxon>Eukaryota</taxon>
        <taxon>Fungi</taxon>
        <taxon>Dikarya</taxon>
        <taxon>Ascomycota</taxon>
        <taxon>Pezizomycotina</taxon>
        <taxon>Sordariomycetes</taxon>
        <taxon>Sordariomycetidae</taxon>
        <taxon>Ophiostomatales</taxon>
        <taxon>Ophiostomataceae</taxon>
        <taxon>Ophiostoma</taxon>
    </lineage>
</organism>
<evidence type="ECO:0000313" key="4">
    <source>
        <dbReference type="Proteomes" id="UP000016923"/>
    </source>
</evidence>